<gene>
    <name evidence="2" type="ORF">BJ554DRAFT_6494</name>
</gene>
<evidence type="ECO:0000256" key="1">
    <source>
        <dbReference type="SAM" id="MobiDB-lite"/>
    </source>
</evidence>
<feature type="non-terminal residue" evidence="2">
    <location>
        <position position="277"/>
    </location>
</feature>
<sequence>VLTLGTRHSRDNHQFGPGAWRRRRLAGYPPPRERRELNAAGAAGAPPSADPAAAARSATAGAAAQAAGRGEAPPAEGGREARSEVGKASSTRGAKRKEKAADDHASASDSSSKALTASRDPGVSAPFAKKQRTQPPGSGRPPLVNETRDASRWRDALRLYPRILERIASGKRSVKDKEKLLELDHWLEGFDSGCSRPNWKGAVASARKTAVCGADGRPRFPDGSRFQDELPAALVGRASEGAYMTGEELSRLMQWKLSLQQMVDGLDPKTVLLVTRQ</sequence>
<dbReference type="EMBL" id="JAEFCI010003812">
    <property type="protein sequence ID" value="KAG5461329.1"/>
    <property type="molecule type" value="Genomic_DNA"/>
</dbReference>
<protein>
    <submittedName>
        <fullName evidence="2">Uncharacterized protein</fullName>
    </submittedName>
</protein>
<dbReference type="AlphaFoldDB" id="A0A8H7ZXY5"/>
<accession>A0A8H7ZXY5</accession>
<dbReference type="Proteomes" id="UP000673691">
    <property type="component" value="Unassembled WGS sequence"/>
</dbReference>
<evidence type="ECO:0000313" key="2">
    <source>
        <dbReference type="EMBL" id="KAG5461329.1"/>
    </source>
</evidence>
<feature type="compositionally biased region" description="Low complexity" evidence="1">
    <location>
        <begin position="107"/>
        <end position="118"/>
    </location>
</feature>
<feature type="non-terminal residue" evidence="2">
    <location>
        <position position="1"/>
    </location>
</feature>
<name>A0A8H7ZXY5_9FUNG</name>
<proteinExistence type="predicted"/>
<feature type="region of interest" description="Disordered" evidence="1">
    <location>
        <begin position="1"/>
        <end position="149"/>
    </location>
</feature>
<evidence type="ECO:0000313" key="3">
    <source>
        <dbReference type="Proteomes" id="UP000673691"/>
    </source>
</evidence>
<organism evidence="2 3">
    <name type="scientific">Olpidium bornovanus</name>
    <dbReference type="NCBI Taxonomy" id="278681"/>
    <lineage>
        <taxon>Eukaryota</taxon>
        <taxon>Fungi</taxon>
        <taxon>Fungi incertae sedis</taxon>
        <taxon>Olpidiomycota</taxon>
        <taxon>Olpidiomycotina</taxon>
        <taxon>Olpidiomycetes</taxon>
        <taxon>Olpidiales</taxon>
        <taxon>Olpidiaceae</taxon>
        <taxon>Olpidium</taxon>
    </lineage>
</organism>
<reference evidence="2 3" key="1">
    <citation type="journal article" name="Sci. Rep.">
        <title>Genome-scale phylogenetic analyses confirm Olpidium as the closest living zoosporic fungus to the non-flagellated, terrestrial fungi.</title>
        <authorList>
            <person name="Chang Y."/>
            <person name="Rochon D."/>
            <person name="Sekimoto S."/>
            <person name="Wang Y."/>
            <person name="Chovatia M."/>
            <person name="Sandor L."/>
            <person name="Salamov A."/>
            <person name="Grigoriev I.V."/>
            <person name="Stajich J.E."/>
            <person name="Spatafora J.W."/>
        </authorList>
    </citation>
    <scope>NUCLEOTIDE SEQUENCE [LARGE SCALE GENOMIC DNA]</scope>
    <source>
        <strain evidence="2">S191</strain>
    </source>
</reference>
<feature type="compositionally biased region" description="Low complexity" evidence="1">
    <location>
        <begin position="38"/>
        <end position="76"/>
    </location>
</feature>
<keyword evidence="3" id="KW-1185">Reference proteome</keyword>
<comment type="caution">
    <text evidence="2">The sequence shown here is derived from an EMBL/GenBank/DDBJ whole genome shotgun (WGS) entry which is preliminary data.</text>
</comment>